<dbReference type="Proteomes" id="UP000277766">
    <property type="component" value="Unassembled WGS sequence"/>
</dbReference>
<comment type="caution">
    <text evidence="1">The sequence shown here is derived from an EMBL/GenBank/DDBJ whole genome shotgun (WGS) entry which is preliminary data.</text>
</comment>
<dbReference type="OrthoDB" id="8905293at2"/>
<proteinExistence type="predicted"/>
<dbReference type="RefSeq" id="WP_126352283.1">
    <property type="nucleotide sequence ID" value="NZ_JBHSVX010000007.1"/>
</dbReference>
<dbReference type="AlphaFoldDB" id="A0A3S0KGN4"/>
<organism evidence="1 2">
    <name type="scientific">Deinococcus radiophilus</name>
    <dbReference type="NCBI Taxonomy" id="32062"/>
    <lineage>
        <taxon>Bacteria</taxon>
        <taxon>Thermotogati</taxon>
        <taxon>Deinococcota</taxon>
        <taxon>Deinococci</taxon>
        <taxon>Deinococcales</taxon>
        <taxon>Deinococcaceae</taxon>
        <taxon>Deinococcus</taxon>
    </lineage>
</organism>
<keyword evidence="2" id="KW-1185">Reference proteome</keyword>
<accession>A0A3S0KGN4</accession>
<name>A0A3S0KGN4_9DEIO</name>
<dbReference type="Pfam" id="PF19800">
    <property type="entry name" value="DUF6283"/>
    <property type="match status" value="1"/>
</dbReference>
<evidence type="ECO:0000313" key="1">
    <source>
        <dbReference type="EMBL" id="RTR26350.1"/>
    </source>
</evidence>
<dbReference type="InterPro" id="IPR046250">
    <property type="entry name" value="DUF6283"/>
</dbReference>
<protein>
    <submittedName>
        <fullName evidence="1">Uncharacterized protein</fullName>
    </submittedName>
</protein>
<dbReference type="EMBL" id="RXPE01000016">
    <property type="protein sequence ID" value="RTR26350.1"/>
    <property type="molecule type" value="Genomic_DNA"/>
</dbReference>
<gene>
    <name evidence="1" type="ORF">EJ104_08395</name>
</gene>
<reference evidence="1 2" key="1">
    <citation type="submission" date="2018-12" db="EMBL/GenBank/DDBJ databases">
        <title>Deinococcus radiophilus ATCC 27603 genome sequencing and assembly.</title>
        <authorList>
            <person name="Maclea K.S."/>
            <person name="Maynard C.R."/>
        </authorList>
    </citation>
    <scope>NUCLEOTIDE SEQUENCE [LARGE SCALE GENOMIC DNA]</scope>
    <source>
        <strain evidence="1 2">ATCC 27603</strain>
    </source>
</reference>
<evidence type="ECO:0000313" key="2">
    <source>
        <dbReference type="Proteomes" id="UP000277766"/>
    </source>
</evidence>
<sequence length="62" mass="6607">MTLPLTASKKSGAGARLSHRLKYIQGDIGHVHDGGHQLHDSYRAMAIANGVSPDDPVLADCR</sequence>